<gene>
    <name evidence="8" type="primary">lgrD_2</name>
    <name evidence="8" type="ORF">MB901379_01073</name>
</gene>
<dbReference type="EMBL" id="LR130759">
    <property type="protein sequence ID" value="VDM87529.1"/>
    <property type="molecule type" value="Genomic_DNA"/>
</dbReference>
<dbReference type="InterPro" id="IPR023213">
    <property type="entry name" value="CAT-like_dom_sf"/>
</dbReference>
<dbReference type="FunFam" id="3.40.50.12780:FF:000012">
    <property type="entry name" value="Non-ribosomal peptide synthetase"/>
    <property type="match status" value="5"/>
</dbReference>
<dbReference type="Pfam" id="PF00550">
    <property type="entry name" value="PP-binding"/>
    <property type="match status" value="5"/>
</dbReference>
<evidence type="ECO:0000313" key="8">
    <source>
        <dbReference type="EMBL" id="VDM87529.1"/>
    </source>
</evidence>
<dbReference type="Gene3D" id="1.10.1200.10">
    <property type="entry name" value="ACP-like"/>
    <property type="match status" value="4"/>
</dbReference>
<dbReference type="PANTHER" id="PTHR45527">
    <property type="entry name" value="NONRIBOSOMAL PEPTIDE SYNTHETASE"/>
    <property type="match status" value="1"/>
</dbReference>
<evidence type="ECO:0000256" key="6">
    <source>
        <dbReference type="ARBA" id="ARBA00023194"/>
    </source>
</evidence>
<dbReference type="NCBIfam" id="NF003417">
    <property type="entry name" value="PRK04813.1"/>
    <property type="match status" value="5"/>
</dbReference>
<evidence type="ECO:0000256" key="4">
    <source>
        <dbReference type="ARBA" id="ARBA00022553"/>
    </source>
</evidence>
<dbReference type="KEGG" id="mbai:MB901379_01073"/>
<dbReference type="SUPFAM" id="SSF53474">
    <property type="entry name" value="alpha/beta-Hydrolases"/>
    <property type="match status" value="1"/>
</dbReference>
<name>A0A3S4BDI1_9MYCO</name>
<dbReference type="Gene3D" id="2.30.38.10">
    <property type="entry name" value="Luciferase, Domain 3"/>
    <property type="match status" value="4"/>
</dbReference>
<dbReference type="GO" id="GO:0003824">
    <property type="term" value="F:catalytic activity"/>
    <property type="evidence" value="ECO:0007669"/>
    <property type="project" value="InterPro"/>
</dbReference>
<dbReference type="GO" id="GO:0017000">
    <property type="term" value="P:antibiotic biosynthetic process"/>
    <property type="evidence" value="ECO:0007669"/>
    <property type="project" value="UniProtKB-KW"/>
</dbReference>
<dbReference type="Pfam" id="PF00668">
    <property type="entry name" value="Condensation"/>
    <property type="match status" value="6"/>
</dbReference>
<dbReference type="InterPro" id="IPR001242">
    <property type="entry name" value="Condensation_dom"/>
</dbReference>
<dbReference type="GO" id="GO:0008610">
    <property type="term" value="P:lipid biosynthetic process"/>
    <property type="evidence" value="ECO:0007669"/>
    <property type="project" value="UniProtKB-ARBA"/>
</dbReference>
<keyword evidence="3" id="KW-0596">Phosphopantetheine</keyword>
<dbReference type="InterPro" id="IPR006162">
    <property type="entry name" value="Ppantetheine_attach_site"/>
</dbReference>
<dbReference type="CDD" id="cd19543">
    <property type="entry name" value="DCL_NRPS"/>
    <property type="match status" value="1"/>
</dbReference>
<dbReference type="SMART" id="SM00823">
    <property type="entry name" value="PKS_PP"/>
    <property type="match status" value="5"/>
</dbReference>
<dbReference type="InterPro" id="IPR029058">
    <property type="entry name" value="AB_hydrolase_fold"/>
</dbReference>
<sequence>MTQTSADVSGIQDVMTLSPLQQGLFALAMASEAPSDDPYTMAIGIDVTGPLDSELLRDCVVLMLKRHPNVRARFVGRVLPHPVQVVPVAVDLAFEHVTATGESAVTLESEERAKGFDLEKGPPIRFLLIELSDVAWRFHIAVHHIVIDGWSMVLFIDELLRLYQSGGNLDALPSPPRPYRDYLSWLARRDVAQSEELWRQYLAGLPGPTLLAAESPGGNSVQPGGEATYTVVRLDAAATSGLVHGARTRGVTVSTLTQLAWALLLSAHTGSQDVVFGVTVSTRPAELTGVESMVGLLINTVPMRVSLEPTTLVGSKCALMQRDGARLREHAYLGHAQIRSLAGLGELFDTVLAFENFPLTDSISGGGLAAGSVTFRSPTLRSRAHFPVGIQAEIAEGELMLTIATSEMSPGDINSEELGRRLLAMMARLLDMWDHPLREVSMLFDTAPGGAGEPSEQAYLDRVGNWGALTAAGAGAFASVPELFAAQVRRTPLAPALVFAGQTLSYRELDVASTRLAQLLVGCGVGAGEVVGLALERSARAVVAIVGVLKTGAAYLPIDPALPAARVDFMIGDAAPRVVITTAGLLDRFAGHEVVVVDIDDPVIETQPDTALPVPTADNIAHIIYTSGTTGVPKGVAVTHHNITQLVDRLDAEMIPLGPGQVWSQCHSYGFDLSVFEMWGALLHGGRLVVVPEELTRSPAELHELLVAEQVSVLSQTPSAAGALSRQGLESTTLVVGGEACPPEVVERWAPGRVMVNQYGPTETTMYASMSAPLVAGADVVPIGSPVSGAALFVLDGWLRPVPVGVAGELYVAGAGVGVGYWRRASLTGSRFVACPFAGVGAPGARMYRTGDVVRWGVDGQLEYLGRADEQVKIRGYRIELGEVQAALAAVEGVDQAVVIARQDGEGPKRLVGYVTGDVEVGAVRAVLAQRLPAYMVPAAVVGLAQLPLTLNGKLDVRALPAPEYGHSEHYRAPASPVEEILAGIYAQVLGVDRVGVDDSFFDLGGDSLSAMRVIAAINTTLDVDLAVFALFEAPTVAGLAVCVGGGVSGGRAPLVAVQRPAVIPLSFAQQRLWFLDQLEGPSPIYNMVRSLRLRGRVDDAALGAALVDVVGRHESLRTVFVTVDGVAQQVIVPVERVEVGWQVVDAGGWSQSQLQQAMEQQARHSFDLAVEIPLRARLFRVSAVEHVLVVVIHHIAADGWSLAPLTADLGVAYASRCAGRAPDWAPLAVQYVDYTLWQRAHLGELADSGSAASAQLAYWVDELAGMGERLALPTDRAYPAVADHRGGSVEVDWPAALQARVARVAAEHNATSFMVVQTALSALLSMLAASSDVAVGFAVAGRSDPALDELIGSFVNTLVLRVQLDGDVSFAELLAQVRARSLAAFEHQDVPFEVVVERLNPTRSLTHHPLIQVMLAWQNNLPANLALGDLDVARVPVHTGTARMDLAFILAERFTAAGAPAGIAGMVEYRTDVFDAATIGRLIERLRLVLEAMTADPDRRLSSIDLLDEAEHARLDRIGNRTALTAAGAGAFASVPELFAAQVRRTPLAPALVFAGQTLSYRELDVASTRLAQLLVGCGVGAGEVVGLALERSARAVVAIVGVLKTGAAYLPIDPALPAARVDFMIGDAAPRVVITTAGLLDRFAGHEVVVVDIDDPVIETQPDTALPVPTADNIAYIIYTSGTTGVPKGVAVTHHNITQLVDRLDAEMIPLGPGQVWSQWHSYGFDVSVFEMWGALLHGGRLVVVPEAVTRAPDQLHELLVAEQVSVLSQTPSAAGALSRQGLESTTLVVAGEACPPEVVERWAPGRVMLNGYGPTETTIYASMSAPLVAGADVVPIGSPVSGAALFVLDGWLRPVPVGVVGELYVAGAGVGVGYWRRASLTGSRFVACPFAGVGAPGARMYRTGDVVRWGVDGQLEYLGRADEQVKIRGYRIELGEVQAALAAVEGVDQAVVIARQDGEGPKRLVGYVTGDVEVDAVRAVLAQRLPAYMVPAAVVGLAQLPLTLNGKLDVRALPAPEYGHSEHYRAPASPVEEILAGIYAQVLGLDRVGVDDSFFDLGGDSLSAMRVIAAINSALDVVVSVRVLFEAPTVAGLAACVGGGVFGGRAPLVAVQRPAVIPLSFAQQRLWFLDQLEGPSPIYNMVGSLRLRGRVDDAALGAALVDVVGRHESLRTVFVTVDGVAQQVIVPVERVEVGWQVVDAGGWSQSQLQQAMEQQARHSFDLAVEIPLRARLFRVSAVEHVLVVVIHHIAADGWSLAPLTADLGVAYASRCAGRAPDWAPLAVQYVDYTLWQRAHLGELADSGSAASAQLAYWVDELAGMGERLALPTDRAYPAVADHRGGSVEVDWPAALQARVARVAAEHNATSFMVVQTALSALLSMLAASSDVAVGFAVAGRSDPALDELIGSFVNTLVLRVQLDGDVSFAELLAQVRARSLAAFEHQDVPFEVVVERLNPTRSLTHHPLIQVMLAWQNNLPADLALGDLEATPISLHTGAARMDLVFSLAERFTAAGAPAGIAGMVEYRTDVFDAATIGRLIERLRLVLEAMTADPDRRLSSIDLLDEAEHARLDRIGNRTALTAAGAGAFASVPELFAAQVRRTPLAPALVFEGQTLSYRELDVASTRLAQLLVGCGVGAGEVVGLALERSARAVVAIVGVLKTGAAYLPIDPALPAARVDFMIGDAAPRVVITTAGLLDRFAGHEVVVVDIDDPVIETQPDTALPVPTADNIAHIIYTSGTTGVPKGVAVTHHNLTRLFATPPAGLVPAPGQVWSQCHSYAFDYSSWEMWGALLHGGRLVVVPEAVTRAPDQLHELLVAEQVSVLSQTPSAAGALSRQGLESTTLVVAGEACPPEVVERWAPGRVMLNGYGPTETTIYASMSAPLVAGADVVPIGSPVSGAALFVLDGWLRPVPVGVAGELYVAGAGVGVGYWRRASLTGSRFVACPFAGVGAPGARMYRTGDVVRWGVDGQLEYLGRADEQVKIRGYRIELGEVQAALAAVEGVDQAVVIARQDGEGPKRLVGYVTGDVEVDAVRAVLAQRLPAYMVPAAVVGLAQLPLTLNGKLDVRALPAPEYGHSEHYRAPASPVEEILAGIYAQVLGVDRVGVDDSFFDLGGDSILAIQVVARARDEGVLCRARDLFTEQTVAGVGRAAGRATSEGLDEGHHHVGEVLATPIMMWLLNTPGPVEHFNQALLLQAPAGVGEHDVVALLQALVDRHAMLRLQVAPADSNGDWSLWVREPGSIDAAKCVRPVPALSDEALVAARSLLDPASGVMLSALWAAATGQLLLIVHHLAVDAVSWRILLDDLNSGWDQHRRGQHVHLAARGTSFQRWASVLAEGARREAVIEQVGAWQHVVSIPAALPAPEPDVDTFATAGHLSASLDAETTRMLLAEVPAAFGAGVQDILLIAFGLAWAQFLGTGDAPIGIDVEGHGRHEELAAGIDLSHTVGWFTSKYPVALCVGGLDWSHVTAGHTGLGAVIKNAKEQLRALPDGWTYGLLRYLNDEVDLTGCDPAIGFNYLGRLGAPSAGPRADDAWRIGSWSSTSSNSNAGLAMPLLHTVELNAATVETEAGAQLQAGWTWASGKLDRNQIDRVSQLWFDALRGMCAHVSRGGGGLTPSDILPARLSQRQIEDLERQYRVADILPLTPLQQGLLFHAASSMYDDLGDPYAVQFDFTLTGHLDQHRLHRAMHTVLTRHPNLAARFIWPKDNDPVQIIATDPMLPWHYEDLAASGVDVEQRIQQLCTTERDAVCDITQQPPFRAALIRTGHDQHRLLLTHHHIVLDGWSIPILMGEIFAAYNGQSMPAPLSYRKFLTWLASRDVQSAHRAWGSVLDGFETPTLVGPAHSLGLGPRGTQRFHLSANTTEGLTRLARQSHATLNTVLQAAWAQIVAWLTGHHDVAFGTTVSGRPAELAGAESMVGLLINTLPVRARITPTTTVVDLIGQLQCFHNDTVEHQFLALNEIHQITGREQLFDTLMVYENYPMDSGKPLGAGDLAIADIASHESTHYPLGMQVLPGRELGFRIEFRTDVFDAATIGRLIERLRLVLEAMTADPDRRLSSIDLLDEAEHARLDRIGNRTALTAAGAGAFASVPELFAAQVRRTPLAPALVFEGQTLSYRGLDVASTRLAQLLVGCGVGAGEVVGLALERSARAVVAIVGVLKTGAAYLPIDPALPAARVDFMIGDAAPRVVITTAGLLDRFAGHEVVVVDIDDPVIETQPDTALPVPTADNIAYIIYTSGTTGVPKGVAVTHTGIAGLVTTHLERNVITPESRILQFAPLTFDASVSNMWTALLTGAAAVIPNADQALPGEQLLELMRQQDVSHAVFTPTALAALPASQLRSVRLTVGGEACTRELADRYAAAATTLMNVYGPTETTVEVAIAGPLHAGADVVPIGSPVSGVALFVLDGWLRPVPVGVAGELYVAGAGVGVGYWRRASLTGSRFVACPFAGVGAPGARMYRTGDVVRWGVDGQLEYLGRADEQVKIRGYRIELGEVQAALAAVEGVDQAVVIARQDGEGPKRLVGYVTGDVEVGAVRAVLAQWLPAYMVPAAVVGLAQLPLTLNGKLDVRALPAPEYVHADRYRAPAGPVEEILAGIYAQVLGLDRVGVDDSFFDLGGDSLSAMRVIAAINSALDVVVSVRVLFEAPTVAGLAACVGGGVFGGRAPLVAVQRPAVIPLSFAQQRLWFLDQLEGPSPIYNMVGSLRLRGRVDDAALGAALVDVVGRHESLRTVFVTVDGVAQQVIVPVERVEVGWQVVDAGGWSQSQLQQAMEQQARHSFDLAVEIPLRARLFRVSAVEHVLVVVIHHIAADGWSLAPLTADLGVAYASRCAGRAPDWAPLAVQYVDYTLWQRAHLGELADSGSAASAQLAYWVDELAGMGERLALPTDRAYPAVADHRGGSVEVDWPAALQARVARVAAEHNATSFMVVQTALSALLSMLAASSDVAVGFAVAGRSDPALDELIGFFVNTLVLRVQLDGDVSFAELLAQVRARSLAAFEHQDVPFEVVVERLNPTRSLTHHPLIQVMLAWQNFAGPHDNLGAPVALGGLEATPISLHTGAARMDLVFSLAERFTAAGAPAGIAGMVEYRTDVFDAATIGRLIERLRLVLEAMTADPDRRLSSIDLLDEAEHARLDRIGNRTALTAAGAGAFASVPELFAAQVRRTPLAPALVFAGQTLSYRELDVASTRLAQLLVGCGVGAGEVVGLALERSARAVVAIVGVLKTGAAYLPIDPALPAARVDFMIGDAAPRVVITTAGLLDRFAGHEVVVVDIDDPVIETQPDTALPVPTADNIAYIIYTSGTTGVPKGVAVTHHNIVRLYDSRQTALVPAPDQVWSQCHSYGFDVSVFEMWGALLHGGRLVVVPEELTRSPAELHELLVAEQVSVLSQTPSAAGMLSTQGLESTTLVVAGEACPPEVVERWAPGRVMLNAYGPTETWYSSMSAPLVAGADVVPIGSPVSGAALFVLDGWLRPVPVGVAGELYVAGAGVGVGYWRRASLTGSRFVACPFAGVGAPGARMYRTGDVVRWGVDGQLEYLGRADEQVKIRGYRIELGEVQAALAAVEGVDQAVVIARQDGEGPKRLVGYVTGDVEVDAVRAVLAQRLPAYMVPAAVVGLAQLPLTLNGKLDVRALPAPEYGHSEHYRAPASPVEEILAGIYAQVLGLDRVGVDDSFFDLGGDSILAMKVIAAINTTLDADLPVRVLFEAPTVAGLRQQLESAEISLEVVPVEVFKQCDGIPLFCLPPGGGLAWQYRNLESYVDCPIVGFQQPIGESWLGSIREIACNYADKAQEFYPEGPYNLIGWSFGGLVAHQLAIELQRRGCKVRSLIVLDPRLDLDGSEKQDPIPESYIVGRFLQMNGIEIEEQSQPLTYRQVEALFRHREAVEFPLPPKRILETMVENLNISLRLQSGHVPDVFDGDMIIFSGRAGDAPPLAPIWQPFVAGNIAEHPVDCAHDEMLNPESLKYFGEQLGAYLL</sequence>
<dbReference type="GO" id="GO:0031177">
    <property type="term" value="F:phosphopantetheine binding"/>
    <property type="evidence" value="ECO:0007669"/>
    <property type="project" value="InterPro"/>
</dbReference>
<dbReference type="FunFam" id="3.30.559.10:FF:000012">
    <property type="entry name" value="Non-ribosomal peptide synthetase"/>
    <property type="match status" value="3"/>
</dbReference>
<dbReference type="GO" id="GO:0005829">
    <property type="term" value="C:cytosol"/>
    <property type="evidence" value="ECO:0007669"/>
    <property type="project" value="TreeGrafter"/>
</dbReference>
<keyword evidence="9" id="KW-1185">Reference proteome</keyword>
<feature type="domain" description="Carrier" evidence="7">
    <location>
        <begin position="3084"/>
        <end position="3158"/>
    </location>
</feature>
<dbReference type="InterPro" id="IPR009081">
    <property type="entry name" value="PP-bd_ACP"/>
</dbReference>
<dbReference type="InterPro" id="IPR025110">
    <property type="entry name" value="AMP-bd_C"/>
</dbReference>
<dbReference type="Pfam" id="PF00501">
    <property type="entry name" value="AMP-binding"/>
    <property type="match status" value="5"/>
</dbReference>
<dbReference type="Pfam" id="PF00975">
    <property type="entry name" value="Thioesterase"/>
    <property type="match status" value="1"/>
</dbReference>
<dbReference type="Gene3D" id="3.40.50.12780">
    <property type="entry name" value="N-terminal domain of ligase-like"/>
    <property type="match status" value="1"/>
</dbReference>
<feature type="domain" description="Carrier" evidence="7">
    <location>
        <begin position="973"/>
        <end position="1048"/>
    </location>
</feature>
<dbReference type="CDD" id="cd19540">
    <property type="entry name" value="LCL_NRPS-like"/>
    <property type="match status" value="3"/>
</dbReference>
<dbReference type="Proteomes" id="UP000269998">
    <property type="component" value="Chromosome"/>
</dbReference>
<organism evidence="8 9">
    <name type="scientific">Mycobacterium basiliense</name>
    <dbReference type="NCBI Taxonomy" id="2094119"/>
    <lineage>
        <taxon>Bacteria</taxon>
        <taxon>Bacillati</taxon>
        <taxon>Actinomycetota</taxon>
        <taxon>Actinomycetes</taxon>
        <taxon>Mycobacteriales</taxon>
        <taxon>Mycobacteriaceae</taxon>
        <taxon>Mycobacterium</taxon>
    </lineage>
</organism>
<dbReference type="FunFam" id="3.30.559.30:FF:000001">
    <property type="entry name" value="Non-ribosomal peptide synthetase"/>
    <property type="match status" value="1"/>
</dbReference>
<dbReference type="GO" id="GO:0044550">
    <property type="term" value="P:secondary metabolite biosynthetic process"/>
    <property type="evidence" value="ECO:0007669"/>
    <property type="project" value="UniProtKB-ARBA"/>
</dbReference>
<dbReference type="NCBIfam" id="TIGR01720">
    <property type="entry name" value="NRPS-para261"/>
    <property type="match status" value="1"/>
</dbReference>
<dbReference type="InterPro" id="IPR020806">
    <property type="entry name" value="PKS_PP-bd"/>
</dbReference>
<dbReference type="PROSITE" id="PS00012">
    <property type="entry name" value="PHOSPHOPANTETHEINE"/>
    <property type="match status" value="5"/>
</dbReference>
<dbReference type="UniPathway" id="UPA00011"/>
<accession>A0A3S4BDI1</accession>
<evidence type="ECO:0000259" key="7">
    <source>
        <dbReference type="PROSITE" id="PS50075"/>
    </source>
</evidence>
<dbReference type="GO" id="GO:0043041">
    <property type="term" value="P:amino acid activation for nonribosomal peptide biosynthetic process"/>
    <property type="evidence" value="ECO:0007669"/>
    <property type="project" value="TreeGrafter"/>
</dbReference>
<dbReference type="InterPro" id="IPR020845">
    <property type="entry name" value="AMP-binding_CS"/>
</dbReference>
<evidence type="ECO:0000313" key="9">
    <source>
        <dbReference type="Proteomes" id="UP000269998"/>
    </source>
</evidence>
<evidence type="ECO:0000256" key="2">
    <source>
        <dbReference type="ARBA" id="ARBA00006432"/>
    </source>
</evidence>
<dbReference type="Gene3D" id="3.30.559.30">
    <property type="entry name" value="Nonribosomal peptide synthetase, condensation domain"/>
    <property type="match status" value="6"/>
</dbReference>
<evidence type="ECO:0000256" key="5">
    <source>
        <dbReference type="ARBA" id="ARBA00022737"/>
    </source>
</evidence>
<comment type="similarity">
    <text evidence="2">Belongs to the ATP-dependent AMP-binding enzyme family.</text>
</comment>
<evidence type="ECO:0000256" key="3">
    <source>
        <dbReference type="ARBA" id="ARBA00022450"/>
    </source>
</evidence>
<dbReference type="SUPFAM" id="SSF52777">
    <property type="entry name" value="CoA-dependent acyltransferases"/>
    <property type="match status" value="12"/>
</dbReference>
<dbReference type="InterPro" id="IPR001031">
    <property type="entry name" value="Thioesterase"/>
</dbReference>
<feature type="domain" description="Carrier" evidence="7">
    <location>
        <begin position="4588"/>
        <end position="4663"/>
    </location>
</feature>
<dbReference type="InterPro" id="IPR036736">
    <property type="entry name" value="ACP-like_sf"/>
</dbReference>
<dbReference type="SMART" id="SM01294">
    <property type="entry name" value="PKS_PP_betabranch"/>
    <property type="match status" value="1"/>
</dbReference>
<dbReference type="InterPro" id="IPR000873">
    <property type="entry name" value="AMP-dep_synth/lig_dom"/>
</dbReference>
<feature type="domain" description="Carrier" evidence="7">
    <location>
        <begin position="2029"/>
        <end position="2104"/>
    </location>
</feature>
<dbReference type="Pfam" id="PF13193">
    <property type="entry name" value="AMP-binding_C"/>
    <property type="match status" value="5"/>
</dbReference>
<proteinExistence type="inferred from homology"/>
<dbReference type="FunFam" id="3.40.50.980:FF:000001">
    <property type="entry name" value="Non-ribosomal peptide synthetase"/>
    <property type="match status" value="5"/>
</dbReference>
<comment type="cofactor">
    <cofactor evidence="1">
        <name>pantetheine 4'-phosphate</name>
        <dbReference type="ChEBI" id="CHEBI:47942"/>
    </cofactor>
</comment>
<feature type="domain" description="Carrier" evidence="7">
    <location>
        <begin position="5648"/>
        <end position="5723"/>
    </location>
</feature>
<dbReference type="Gene3D" id="3.40.50.1820">
    <property type="entry name" value="alpha/beta hydrolase"/>
    <property type="match status" value="1"/>
</dbReference>
<reference evidence="9" key="1">
    <citation type="submission" date="2018-02" db="EMBL/GenBank/DDBJ databases">
        <authorList>
            <person name="Seth-Smith MB H."/>
            <person name="Seth-Smith H."/>
        </authorList>
    </citation>
    <scope>NUCLEOTIDE SEQUENCE [LARGE SCALE GENOMIC DNA]</scope>
</reference>
<dbReference type="Gene3D" id="3.30.559.10">
    <property type="entry name" value="Chloramphenicol acetyltransferase-like domain"/>
    <property type="match status" value="6"/>
</dbReference>
<protein>
    <submittedName>
        <fullName evidence="8">Linear gramicidin synthase subunit D</fullName>
    </submittedName>
</protein>
<dbReference type="PROSITE" id="PS00455">
    <property type="entry name" value="AMP_BINDING"/>
    <property type="match status" value="5"/>
</dbReference>
<keyword evidence="5" id="KW-0677">Repeat</keyword>
<dbReference type="InterPro" id="IPR010071">
    <property type="entry name" value="AA_adenyl_dom"/>
</dbReference>
<evidence type="ECO:0000256" key="1">
    <source>
        <dbReference type="ARBA" id="ARBA00001957"/>
    </source>
</evidence>
<dbReference type="PROSITE" id="PS50075">
    <property type="entry name" value="CARRIER"/>
    <property type="match status" value="5"/>
</dbReference>
<dbReference type="Gene3D" id="3.30.300.30">
    <property type="match status" value="5"/>
</dbReference>
<dbReference type="NCBIfam" id="TIGR01733">
    <property type="entry name" value="AA-adenyl-dom"/>
    <property type="match status" value="5"/>
</dbReference>
<dbReference type="FunFam" id="3.30.300.30:FF:000010">
    <property type="entry name" value="Enterobactin synthetase component F"/>
    <property type="match status" value="5"/>
</dbReference>
<dbReference type="InterPro" id="IPR045851">
    <property type="entry name" value="AMP-bd_C_sf"/>
</dbReference>
<dbReference type="OrthoDB" id="4501954at2"/>
<dbReference type="FunFam" id="1.10.1200.10:FF:000005">
    <property type="entry name" value="Nonribosomal peptide synthetase 1"/>
    <property type="match status" value="5"/>
</dbReference>
<dbReference type="SUPFAM" id="SSF47336">
    <property type="entry name" value="ACP-like"/>
    <property type="match status" value="5"/>
</dbReference>
<dbReference type="InterPro" id="IPR042099">
    <property type="entry name" value="ANL_N_sf"/>
</dbReference>
<dbReference type="InterPro" id="IPR010060">
    <property type="entry name" value="NRPS_synth"/>
</dbReference>
<dbReference type="Gene3D" id="3.40.50.980">
    <property type="match status" value="8"/>
</dbReference>
<keyword evidence="6" id="KW-0045">Antibiotic biosynthesis</keyword>
<dbReference type="SUPFAM" id="SSF56801">
    <property type="entry name" value="Acetyl-CoA synthetase-like"/>
    <property type="match status" value="5"/>
</dbReference>
<dbReference type="CDD" id="cd05930">
    <property type="entry name" value="A_NRPS"/>
    <property type="match status" value="3"/>
</dbReference>
<dbReference type="PANTHER" id="PTHR45527:SF1">
    <property type="entry name" value="FATTY ACID SYNTHASE"/>
    <property type="match status" value="1"/>
</dbReference>
<keyword evidence="4" id="KW-0597">Phosphoprotein</keyword>